<dbReference type="Gene3D" id="3.40.50.360">
    <property type="match status" value="1"/>
</dbReference>
<dbReference type="InterPro" id="IPR052200">
    <property type="entry name" value="Protoporphyrinogen_IX_DH"/>
</dbReference>
<dbReference type="RefSeq" id="WP_102378501.1">
    <property type="nucleotide sequence ID" value="NZ_AP025564.1"/>
</dbReference>
<keyword evidence="3" id="KW-1185">Reference proteome</keyword>
<feature type="domain" description="Flavodoxin" evidence="1">
    <location>
        <begin position="4"/>
        <end position="142"/>
    </location>
</feature>
<protein>
    <recommendedName>
        <fullName evidence="1">Flavodoxin domain-containing protein</fullName>
    </recommendedName>
</protein>
<evidence type="ECO:0000313" key="3">
    <source>
        <dbReference type="Proteomes" id="UP001320544"/>
    </source>
</evidence>
<reference evidence="2 3" key="1">
    <citation type="submission" date="2022-01" db="EMBL/GenBank/DDBJ databases">
        <title>Novel bile acid biosynthetic pathways are enriched in the microbiome of centenarians.</title>
        <authorList>
            <person name="Sato Y."/>
            <person name="Atarashi K."/>
            <person name="Plichta R.D."/>
            <person name="Arai Y."/>
            <person name="Sasajima S."/>
            <person name="Kearney M.S."/>
            <person name="Suda W."/>
            <person name="Takeshita K."/>
            <person name="Sasaki T."/>
            <person name="Okamoto S."/>
            <person name="Skelly N.A."/>
            <person name="Okamura Y."/>
            <person name="Vlamakis H."/>
            <person name="Li Y."/>
            <person name="Tanoue T."/>
            <person name="Takei H."/>
            <person name="Nittono H."/>
            <person name="Narushima S."/>
            <person name="Irie J."/>
            <person name="Itoh H."/>
            <person name="Moriya K."/>
            <person name="Sugiura Y."/>
            <person name="Suematsu M."/>
            <person name="Moritoki N."/>
            <person name="Shibata S."/>
            <person name="Littman R.D."/>
            <person name="Fischbach A.M."/>
            <person name="Uwamino Y."/>
            <person name="Inoue T."/>
            <person name="Honda A."/>
            <person name="Hattori M."/>
            <person name="Murai T."/>
            <person name="Xavier J.R."/>
            <person name="Hirose N."/>
            <person name="Honda K."/>
        </authorList>
    </citation>
    <scope>NUCLEOTIDE SEQUENCE [LARGE SCALE GENOMIC DNA]</scope>
    <source>
        <strain evidence="2 3">CE91-St30</strain>
    </source>
</reference>
<accession>A0ABM7WI52</accession>
<dbReference type="InterPro" id="IPR026816">
    <property type="entry name" value="Flavodoxin_dom"/>
</dbReference>
<organism evidence="2 3">
    <name type="scientific">Raoultibacter timonensis</name>
    <dbReference type="NCBI Taxonomy" id="1907662"/>
    <lineage>
        <taxon>Bacteria</taxon>
        <taxon>Bacillati</taxon>
        <taxon>Actinomycetota</taxon>
        <taxon>Coriobacteriia</taxon>
        <taxon>Eggerthellales</taxon>
        <taxon>Eggerthellaceae</taxon>
        <taxon>Raoultibacter</taxon>
    </lineage>
</organism>
<dbReference type="InterPro" id="IPR029039">
    <property type="entry name" value="Flavoprotein-like_sf"/>
</dbReference>
<name>A0ABM7WI52_9ACTN</name>
<proteinExistence type="predicted"/>
<dbReference type="InterPro" id="IPR001226">
    <property type="entry name" value="Flavodoxin_CS"/>
</dbReference>
<dbReference type="EMBL" id="AP025564">
    <property type="protein sequence ID" value="BDE95946.1"/>
    <property type="molecule type" value="Genomic_DNA"/>
</dbReference>
<dbReference type="PANTHER" id="PTHR38030">
    <property type="entry name" value="PROTOPORPHYRINOGEN IX DEHYDROGENASE [MENAQUINONE]"/>
    <property type="match status" value="1"/>
</dbReference>
<dbReference type="Proteomes" id="UP001320544">
    <property type="component" value="Chromosome"/>
</dbReference>
<dbReference type="PROSITE" id="PS00201">
    <property type="entry name" value="FLAVODOXIN"/>
    <property type="match status" value="1"/>
</dbReference>
<evidence type="ECO:0000313" key="2">
    <source>
        <dbReference type="EMBL" id="BDE95946.1"/>
    </source>
</evidence>
<gene>
    <name evidence="2" type="ORF">CE91St30_12790</name>
</gene>
<dbReference type="Pfam" id="PF12724">
    <property type="entry name" value="Flavodoxin_5"/>
    <property type="match status" value="1"/>
</dbReference>
<dbReference type="PANTHER" id="PTHR38030:SF2">
    <property type="entry name" value="PROTOPORPHYRINOGEN IX DEHYDROGENASE [QUINONE]"/>
    <property type="match status" value="1"/>
</dbReference>
<sequence>MNPVVVYCSQTGHTKRYAHWIADELGCEAVAYSDRSGLDLTHVDTVIFGSWFHAASVPGSKWLKQQIAAHPGKRFVLFATGASPMPEQGGSAEEIEEAVRRTFPESEFPTLPWFYLRGGFAMDKLGAVDRTMMKLFFKRTGKLAESDPKAAEMDKAMREGFDGTDRTLLEPLIACVRSLEAQ</sequence>
<evidence type="ECO:0000259" key="1">
    <source>
        <dbReference type="Pfam" id="PF12724"/>
    </source>
</evidence>
<dbReference type="SUPFAM" id="SSF52218">
    <property type="entry name" value="Flavoproteins"/>
    <property type="match status" value="1"/>
</dbReference>